<dbReference type="InterPro" id="IPR038508">
    <property type="entry name" value="ArfGAP_dom_sf"/>
</dbReference>
<feature type="region of interest" description="Disordered" evidence="2">
    <location>
        <begin position="164"/>
        <end position="192"/>
    </location>
</feature>
<dbReference type="EMBL" id="HBFD01004762">
    <property type="protein sequence ID" value="CAD8719041.1"/>
    <property type="molecule type" value="Transcribed_RNA"/>
</dbReference>
<gene>
    <name evidence="4" type="ORF">CNEB1095_LOCUS3125</name>
</gene>
<accession>A0A7S0SYY2</accession>
<dbReference type="CDD" id="cd08830">
    <property type="entry name" value="ArfGap_ArfGap1"/>
    <property type="match status" value="1"/>
</dbReference>
<dbReference type="Gene3D" id="1.10.220.150">
    <property type="entry name" value="Arf GTPase activating protein"/>
    <property type="match status" value="1"/>
</dbReference>
<keyword evidence="1" id="KW-0862">Zinc</keyword>
<protein>
    <recommendedName>
        <fullName evidence="3">Arf-GAP domain-containing protein</fullName>
    </recommendedName>
</protein>
<keyword evidence="1" id="KW-0863">Zinc-finger</keyword>
<evidence type="ECO:0000256" key="1">
    <source>
        <dbReference type="PROSITE-ProRule" id="PRU00288"/>
    </source>
</evidence>
<feature type="compositionally biased region" description="Polar residues" evidence="2">
    <location>
        <begin position="170"/>
        <end position="181"/>
    </location>
</feature>
<reference evidence="4" key="1">
    <citation type="submission" date="2021-01" db="EMBL/GenBank/DDBJ databases">
        <authorList>
            <person name="Corre E."/>
            <person name="Pelletier E."/>
            <person name="Niang G."/>
            <person name="Scheremetjew M."/>
            <person name="Finn R."/>
            <person name="Kale V."/>
            <person name="Holt S."/>
            <person name="Cochrane G."/>
            <person name="Meng A."/>
            <person name="Brown T."/>
            <person name="Cohen L."/>
        </authorList>
    </citation>
    <scope>NUCLEOTIDE SEQUENCE</scope>
    <source>
        <strain evidence="4">UTEXLB2642</strain>
    </source>
</reference>
<dbReference type="Pfam" id="PF01412">
    <property type="entry name" value="ArfGap"/>
    <property type="match status" value="1"/>
</dbReference>
<dbReference type="GO" id="GO:0005096">
    <property type="term" value="F:GTPase activator activity"/>
    <property type="evidence" value="ECO:0007669"/>
    <property type="project" value="InterPro"/>
</dbReference>
<dbReference type="SMART" id="SM00105">
    <property type="entry name" value="ArfGap"/>
    <property type="match status" value="1"/>
</dbReference>
<feature type="compositionally biased region" description="Polar residues" evidence="2">
    <location>
        <begin position="363"/>
        <end position="388"/>
    </location>
</feature>
<dbReference type="PANTHER" id="PTHR47021">
    <property type="entry name" value="ADP-RIBOSYLATION FACTOR GTPASE-ACTIVATING PROTEIN AGD6-RELATED"/>
    <property type="match status" value="1"/>
</dbReference>
<feature type="domain" description="Arf-GAP" evidence="3">
    <location>
        <begin position="7"/>
        <end position="123"/>
    </location>
</feature>
<name>A0A7S0SYY2_9STRA</name>
<sequence length="410" mass="44953">MALCLDKSVETKLRDLEGNNICVDCDSRHPQWASVSFGVFMCLDCSGKHRALGVHISFVRSVSMDSWNDKQIQSMFQGGNKKLNDFLSQYNIAKNTPIPIKYNAPASKLYKDRLSAMLEGRPLPTELPKVDSNQSIAQTSEALPGESEADYVLRQKQLQEEARERLRQKFGSSSGLRSSGKMQGIGSDASYNPNNQNNNLALADVSQKAISVLSSSIAIFGEQVSRAKAAYIDPLAKPKDSNSYSQSDGRVDQANEGGWSSISNTAVNIWQTASNVTLETVSKLSKGVLDDNDENDLRFPRTAGSLGSSKKMEGLSSNELNRYKNQEINIEDVKSDNNIDDLFDRSNSRSSPVIKRNLSNNLANYTPENQTNDLSNTKLSTNSAVNSQSSSKKKTVVSPTGDDFFATFGV</sequence>
<dbReference type="GO" id="GO:0016192">
    <property type="term" value="P:vesicle-mediated transport"/>
    <property type="evidence" value="ECO:0007669"/>
    <property type="project" value="InterPro"/>
</dbReference>
<dbReference type="InterPro" id="IPR044519">
    <property type="entry name" value="ARF_GAP_AGD6/7"/>
</dbReference>
<dbReference type="InterPro" id="IPR001164">
    <property type="entry name" value="ArfGAP_dom"/>
</dbReference>
<dbReference type="AlphaFoldDB" id="A0A7S0SYY2"/>
<evidence type="ECO:0000313" key="4">
    <source>
        <dbReference type="EMBL" id="CAD8719041.1"/>
    </source>
</evidence>
<dbReference type="GO" id="GO:0008270">
    <property type="term" value="F:zinc ion binding"/>
    <property type="evidence" value="ECO:0007669"/>
    <property type="project" value="UniProtKB-KW"/>
</dbReference>
<dbReference type="PRINTS" id="PR00405">
    <property type="entry name" value="REVINTRACTNG"/>
</dbReference>
<evidence type="ECO:0000256" key="2">
    <source>
        <dbReference type="SAM" id="MobiDB-lite"/>
    </source>
</evidence>
<dbReference type="InterPro" id="IPR037278">
    <property type="entry name" value="ARFGAP/RecO"/>
</dbReference>
<proteinExistence type="predicted"/>
<dbReference type="PANTHER" id="PTHR47021:SF4">
    <property type="entry name" value="ADP-RIBOSYLATION FACTOR GTPASE-ACTIVATING PROTEIN AGD6-RELATED"/>
    <property type="match status" value="1"/>
</dbReference>
<feature type="region of interest" description="Disordered" evidence="2">
    <location>
        <begin position="236"/>
        <end position="257"/>
    </location>
</feature>
<keyword evidence="1" id="KW-0479">Metal-binding</keyword>
<organism evidence="4">
    <name type="scientific">Chromulina nebulosa</name>
    <dbReference type="NCBI Taxonomy" id="96789"/>
    <lineage>
        <taxon>Eukaryota</taxon>
        <taxon>Sar</taxon>
        <taxon>Stramenopiles</taxon>
        <taxon>Ochrophyta</taxon>
        <taxon>Chrysophyceae</taxon>
        <taxon>Chromulinales</taxon>
        <taxon>Chromulinaceae</taxon>
        <taxon>Chromulina</taxon>
    </lineage>
</organism>
<dbReference type="SUPFAM" id="SSF57863">
    <property type="entry name" value="ArfGap/RecO-like zinc finger"/>
    <property type="match status" value="1"/>
</dbReference>
<evidence type="ECO:0000259" key="3">
    <source>
        <dbReference type="PROSITE" id="PS50115"/>
    </source>
</evidence>
<feature type="region of interest" description="Disordered" evidence="2">
    <location>
        <begin position="289"/>
        <end position="320"/>
    </location>
</feature>
<dbReference type="PROSITE" id="PS50115">
    <property type="entry name" value="ARFGAP"/>
    <property type="match status" value="1"/>
</dbReference>
<feature type="region of interest" description="Disordered" evidence="2">
    <location>
        <begin position="363"/>
        <end position="398"/>
    </location>
</feature>